<gene>
    <name evidence="2" type="ORF">RB653_005187</name>
</gene>
<evidence type="ECO:0000313" key="3">
    <source>
        <dbReference type="Proteomes" id="UP001344447"/>
    </source>
</evidence>
<organism evidence="2 3">
    <name type="scientific">Dictyostelium firmibasis</name>
    <dbReference type="NCBI Taxonomy" id="79012"/>
    <lineage>
        <taxon>Eukaryota</taxon>
        <taxon>Amoebozoa</taxon>
        <taxon>Evosea</taxon>
        <taxon>Eumycetozoa</taxon>
        <taxon>Dictyostelia</taxon>
        <taxon>Dictyosteliales</taxon>
        <taxon>Dictyosteliaceae</taxon>
        <taxon>Dictyostelium</taxon>
    </lineage>
</organism>
<reference evidence="2 3" key="1">
    <citation type="submission" date="2023-11" db="EMBL/GenBank/DDBJ databases">
        <title>Dfirmibasis_genome.</title>
        <authorList>
            <person name="Edelbroek B."/>
            <person name="Kjellin J."/>
            <person name="Jerlstrom-Hultqvist J."/>
            <person name="Soderbom F."/>
        </authorList>
    </citation>
    <scope>NUCLEOTIDE SEQUENCE [LARGE SCALE GENOMIC DNA]</scope>
    <source>
        <strain evidence="2 3">TNS-C-14</strain>
    </source>
</reference>
<name>A0AAN7U0T8_9MYCE</name>
<dbReference type="EMBL" id="JAVFKY010000001">
    <property type="protein sequence ID" value="KAK5583589.1"/>
    <property type="molecule type" value="Genomic_DNA"/>
</dbReference>
<dbReference type="AlphaFoldDB" id="A0AAN7U0T8"/>
<accession>A0AAN7U0T8</accession>
<sequence length="172" mass="19370">MTAAVPFIILGVELAAMGIGAVCQILKPDTVEQNKEIHYYLSNETDPTIPANNFRLVIVNQKKSWNKAVRVYNKGTNDYFEVKCGDSTGKVAKCNENIKFDAVNVPFDGVHEVHLCAMRPGTLGVWSTIIDTKIPLGDMKKYAGKTVYYFFDNDADRYFATDRNRMTYNNLV</sequence>
<protein>
    <submittedName>
        <fullName evidence="2">Uncharacterized protein</fullName>
    </submittedName>
</protein>
<proteinExistence type="predicted"/>
<feature type="signal peptide" evidence="1">
    <location>
        <begin position="1"/>
        <end position="23"/>
    </location>
</feature>
<comment type="caution">
    <text evidence="2">The sequence shown here is derived from an EMBL/GenBank/DDBJ whole genome shotgun (WGS) entry which is preliminary data.</text>
</comment>
<feature type="chain" id="PRO_5042922513" evidence="1">
    <location>
        <begin position="24"/>
        <end position="172"/>
    </location>
</feature>
<keyword evidence="1" id="KW-0732">Signal</keyword>
<evidence type="ECO:0000256" key="1">
    <source>
        <dbReference type="SAM" id="SignalP"/>
    </source>
</evidence>
<evidence type="ECO:0000313" key="2">
    <source>
        <dbReference type="EMBL" id="KAK5583589.1"/>
    </source>
</evidence>
<dbReference type="Proteomes" id="UP001344447">
    <property type="component" value="Unassembled WGS sequence"/>
</dbReference>
<keyword evidence="3" id="KW-1185">Reference proteome</keyword>